<evidence type="ECO:0000313" key="4">
    <source>
        <dbReference type="Proteomes" id="UP000220210"/>
    </source>
</evidence>
<gene>
    <name evidence="1" type="ORF">AT268_32895</name>
    <name evidence="2" type="ORF">CN357_03165</name>
</gene>
<reference evidence="2 4" key="2">
    <citation type="submission" date="2017-09" db="EMBL/GenBank/DDBJ databases">
        <title>Large-scale bioinformatics analysis of Bacillus genomes uncovers conserved roles of natural products in bacterial physiology.</title>
        <authorList>
            <consortium name="Agbiome Team Llc"/>
            <person name="Bleich R.M."/>
            <person name="Kirk G.J."/>
            <person name="Santa Maria K.C."/>
            <person name="Allen S.E."/>
            <person name="Farag S."/>
            <person name="Shank E.A."/>
            <person name="Bowers A."/>
        </authorList>
    </citation>
    <scope>NUCLEOTIDE SEQUENCE [LARGE SCALE GENOMIC DNA]</scope>
    <source>
        <strain evidence="2 4">AFS020204</strain>
    </source>
</reference>
<protein>
    <submittedName>
        <fullName evidence="1">Uncharacterized protein</fullName>
    </submittedName>
</protein>
<evidence type="ECO:0000313" key="3">
    <source>
        <dbReference type="Proteomes" id="UP000075476"/>
    </source>
</evidence>
<evidence type="ECO:0000313" key="2">
    <source>
        <dbReference type="EMBL" id="PFF51711.1"/>
    </source>
</evidence>
<reference evidence="1 3" key="1">
    <citation type="submission" date="2015-12" db="EMBL/GenBank/DDBJ databases">
        <title>Bacillus cereus Group isolate.</title>
        <authorList>
            <person name="Kovac J."/>
        </authorList>
    </citation>
    <scope>NUCLEOTIDE SEQUENCE [LARGE SCALE GENOMIC DNA]</scope>
    <source>
        <strain evidence="1 3">FSL K6-0073</strain>
    </source>
</reference>
<dbReference type="Proteomes" id="UP000075476">
    <property type="component" value="Unassembled WGS sequence"/>
</dbReference>
<dbReference type="AlphaFoldDB" id="A0A9X0MJZ7"/>
<organism evidence="1 3">
    <name type="scientific">Bacillus cereus</name>
    <dbReference type="NCBI Taxonomy" id="1396"/>
    <lineage>
        <taxon>Bacteria</taxon>
        <taxon>Bacillati</taxon>
        <taxon>Bacillota</taxon>
        <taxon>Bacilli</taxon>
        <taxon>Bacillales</taxon>
        <taxon>Bacillaceae</taxon>
        <taxon>Bacillus</taxon>
        <taxon>Bacillus cereus group</taxon>
    </lineage>
</organism>
<dbReference type="EMBL" id="NTSO01000002">
    <property type="protein sequence ID" value="PFF51711.1"/>
    <property type="molecule type" value="Genomic_DNA"/>
</dbReference>
<comment type="caution">
    <text evidence="1">The sequence shown here is derived from an EMBL/GenBank/DDBJ whole genome shotgun (WGS) entry which is preliminary data.</text>
</comment>
<dbReference type="Proteomes" id="UP000220210">
    <property type="component" value="Unassembled WGS sequence"/>
</dbReference>
<evidence type="ECO:0000313" key="1">
    <source>
        <dbReference type="EMBL" id="KXY51283.1"/>
    </source>
</evidence>
<accession>A0A9X0MJZ7</accession>
<dbReference type="EMBL" id="LOMO01000001">
    <property type="protein sequence ID" value="KXY51283.1"/>
    <property type="molecule type" value="Genomic_DNA"/>
</dbReference>
<sequence>MLPMNKPKKVEEQDKEFIRKLADLHNLVAIGEIEDSKFDAYVMGNKEHFSHPICLAIIMERIKISTTYFDGHYKLCEIAYGFIREYSEWVYSKLPITTTIKLAVFEETFEKYKLSSNE</sequence>
<name>A0A9X0MJZ7_BACCE</name>
<proteinExistence type="predicted"/>